<dbReference type="RefSeq" id="XP_013986955.1">
    <property type="nucleotide sequence ID" value="XM_014131480.2"/>
</dbReference>
<dbReference type="OrthoDB" id="9909793at2759"/>
<sequence length="276" mass="31371">MNESILRKDSIVKDNLTLDVHEEEHPLKLKVALLEQRRNPTVNKEDKAAKGFQYILNVLNKGGGDIDRLSKIVNNFKDLPSVGEELPQGQPFPLDGQPETTSKSERKVPSRKRRSRFDGLPLGWLNILWGQPTLLGVQPNPLGGLLRKVVPAGSVLPQDHSLLQSGEGEIGQHSLSLGFIQAKDSPKNKTPKSPQVEEKRKRRHKSKSPPVEEKRKERHKSKSPPVEEKRKERHKSKSPPVEEKRKERHKSKSPPVEKKRKERHKSMSPPVEEREA</sequence>
<dbReference type="Proteomes" id="UP001652741">
    <property type="component" value="Chromosome ssa12"/>
</dbReference>
<protein>
    <submittedName>
        <fullName evidence="3">Uncharacterized protein</fullName>
    </submittedName>
</protein>
<feature type="region of interest" description="Disordered" evidence="1">
    <location>
        <begin position="83"/>
        <end position="114"/>
    </location>
</feature>
<evidence type="ECO:0000313" key="3">
    <source>
        <dbReference type="RefSeq" id="XP_013986955.1"/>
    </source>
</evidence>
<proteinExistence type="predicted"/>
<organism evidence="2 3">
    <name type="scientific">Salmo salar</name>
    <name type="common">Atlantic salmon</name>
    <dbReference type="NCBI Taxonomy" id="8030"/>
    <lineage>
        <taxon>Eukaryota</taxon>
        <taxon>Metazoa</taxon>
        <taxon>Chordata</taxon>
        <taxon>Craniata</taxon>
        <taxon>Vertebrata</taxon>
        <taxon>Euteleostomi</taxon>
        <taxon>Actinopterygii</taxon>
        <taxon>Neopterygii</taxon>
        <taxon>Teleostei</taxon>
        <taxon>Protacanthopterygii</taxon>
        <taxon>Salmoniformes</taxon>
        <taxon>Salmonidae</taxon>
        <taxon>Salmoninae</taxon>
        <taxon>Salmo</taxon>
    </lineage>
</organism>
<evidence type="ECO:0000256" key="1">
    <source>
        <dbReference type="SAM" id="MobiDB-lite"/>
    </source>
</evidence>
<name>A0A1S3L811_SALSA</name>
<feature type="compositionally biased region" description="Basic residues" evidence="1">
    <location>
        <begin position="246"/>
        <end position="266"/>
    </location>
</feature>
<reference evidence="3" key="1">
    <citation type="submission" date="2025-08" db="UniProtKB">
        <authorList>
            <consortium name="RefSeq"/>
        </authorList>
    </citation>
    <scope>IDENTIFICATION</scope>
</reference>
<gene>
    <name evidence="3" type="primary">LOC106564940</name>
</gene>
<dbReference type="GeneID" id="106564940"/>
<accession>A0A1S3L811</accession>
<dbReference type="AlphaFoldDB" id="A0A1S3L811"/>
<dbReference type="KEGG" id="sasa:106564940"/>
<evidence type="ECO:0000313" key="2">
    <source>
        <dbReference type="Proteomes" id="UP001652741"/>
    </source>
</evidence>
<keyword evidence="2" id="KW-1185">Reference proteome</keyword>
<feature type="region of interest" description="Disordered" evidence="1">
    <location>
        <begin position="179"/>
        <end position="276"/>
    </location>
</feature>